<dbReference type="InterPro" id="IPR001633">
    <property type="entry name" value="EAL_dom"/>
</dbReference>
<dbReference type="InterPro" id="IPR035919">
    <property type="entry name" value="EAL_sf"/>
</dbReference>
<dbReference type="PROSITE" id="PS50883">
    <property type="entry name" value="EAL"/>
    <property type="match status" value="1"/>
</dbReference>
<accession>A0ABY6IPE8</accession>
<dbReference type="PANTHER" id="PTHR44757:SF2">
    <property type="entry name" value="BIOFILM ARCHITECTURE MAINTENANCE PROTEIN MBAA"/>
    <property type="match status" value="1"/>
</dbReference>
<dbReference type="NCBIfam" id="TIGR00254">
    <property type="entry name" value="GGDEF"/>
    <property type="match status" value="1"/>
</dbReference>
<dbReference type="Gene3D" id="3.20.20.450">
    <property type="entry name" value="EAL domain"/>
    <property type="match status" value="1"/>
</dbReference>
<dbReference type="Proteomes" id="UP001163882">
    <property type="component" value="Chromosome"/>
</dbReference>
<sequence>MSSRSLSESRLKDLLANTLDIASLYDRRLRLTHFGAQFKKQYGGVAEIGSPIWDIYPIFRDPVLLQELERISGGGAAIELTLPPSSTSSASSARIFAAADGIGVIEVAESVALGSMDAKTDVDHHTLLHQATHDILTGLQNRRQFGDRLQAALSDARGSDDKVALLQIDLDGFKAVNDTLGHDVGDALLQLVANRIQIALGDGETAFRNAGDEFTVIQTGREQPAAADRLAKAILDLVKARYIISDVPVFVGASIGISVAPDHGASTDEMIKAADVALYAAKKDGRGCSRVYDRSMMLLLEERENLRRDLAMALQRGQFHLQYQPIVHPSLALTGFEALLSWRHPKLGLIPPRVFIPVAEADGHMDQIGKWVLEEACKQALTWPPNLSVAVNLSPAQFLSGTITDTVAQILDRTGIQAERLDLEITETILLETTVDNIDTLNTLNVLGVKVSLDDFGTYYSSLSYLKTFPFDIMKIDKYFIEDVETSSKSKAIVRNIINLAHSLGISVTAEGVETAGQAEWLREQGCDRLQGYFIARPMAPRAAHAFIERATRNRTSNTEEVNLDVRTQGAQM</sequence>
<dbReference type="SUPFAM" id="SSF141868">
    <property type="entry name" value="EAL domain-like"/>
    <property type="match status" value="1"/>
</dbReference>
<organism evidence="3 4">
    <name type="scientific">Pelagibacterium flavum</name>
    <dbReference type="NCBI Taxonomy" id="2984530"/>
    <lineage>
        <taxon>Bacteria</taxon>
        <taxon>Pseudomonadati</taxon>
        <taxon>Pseudomonadota</taxon>
        <taxon>Alphaproteobacteria</taxon>
        <taxon>Hyphomicrobiales</taxon>
        <taxon>Devosiaceae</taxon>
        <taxon>Pelagibacterium</taxon>
    </lineage>
</organism>
<dbReference type="PANTHER" id="PTHR44757">
    <property type="entry name" value="DIGUANYLATE CYCLASE DGCP"/>
    <property type="match status" value="1"/>
</dbReference>
<feature type="domain" description="GGDEF" evidence="2">
    <location>
        <begin position="161"/>
        <end position="294"/>
    </location>
</feature>
<protein>
    <submittedName>
        <fullName evidence="3">EAL domain-containing protein</fullName>
    </submittedName>
</protein>
<evidence type="ECO:0000313" key="4">
    <source>
        <dbReference type="Proteomes" id="UP001163882"/>
    </source>
</evidence>
<evidence type="ECO:0000259" key="1">
    <source>
        <dbReference type="PROSITE" id="PS50883"/>
    </source>
</evidence>
<dbReference type="RefSeq" id="WP_264224762.1">
    <property type="nucleotide sequence ID" value="NZ_CP107716.1"/>
</dbReference>
<dbReference type="SMART" id="SM00052">
    <property type="entry name" value="EAL"/>
    <property type="match status" value="1"/>
</dbReference>
<reference evidence="3" key="1">
    <citation type="submission" date="2022-10" db="EMBL/GenBank/DDBJ databases">
        <title>YIM 151497 complete genome.</title>
        <authorList>
            <person name="Chen X."/>
        </authorList>
    </citation>
    <scope>NUCLEOTIDE SEQUENCE</scope>
    <source>
        <strain evidence="3">YIM 151497</strain>
    </source>
</reference>
<dbReference type="InterPro" id="IPR029787">
    <property type="entry name" value="Nucleotide_cyclase"/>
</dbReference>
<dbReference type="InterPro" id="IPR052155">
    <property type="entry name" value="Biofilm_reg_signaling"/>
</dbReference>
<evidence type="ECO:0000313" key="3">
    <source>
        <dbReference type="EMBL" id="UYQ71100.1"/>
    </source>
</evidence>
<dbReference type="PROSITE" id="PS50887">
    <property type="entry name" value="GGDEF"/>
    <property type="match status" value="1"/>
</dbReference>
<keyword evidence="4" id="KW-1185">Reference proteome</keyword>
<dbReference type="Gene3D" id="3.30.70.270">
    <property type="match status" value="1"/>
</dbReference>
<gene>
    <name evidence="3" type="ORF">OF122_13680</name>
</gene>
<dbReference type="CDD" id="cd01948">
    <property type="entry name" value="EAL"/>
    <property type="match status" value="1"/>
</dbReference>
<dbReference type="SMART" id="SM00267">
    <property type="entry name" value="GGDEF"/>
    <property type="match status" value="1"/>
</dbReference>
<dbReference type="Pfam" id="PF00563">
    <property type="entry name" value="EAL"/>
    <property type="match status" value="1"/>
</dbReference>
<dbReference type="Pfam" id="PF00990">
    <property type="entry name" value="GGDEF"/>
    <property type="match status" value="1"/>
</dbReference>
<proteinExistence type="predicted"/>
<dbReference type="InterPro" id="IPR043128">
    <property type="entry name" value="Rev_trsase/Diguanyl_cyclase"/>
</dbReference>
<name>A0ABY6IPE8_9HYPH</name>
<dbReference type="InterPro" id="IPR000160">
    <property type="entry name" value="GGDEF_dom"/>
</dbReference>
<evidence type="ECO:0000259" key="2">
    <source>
        <dbReference type="PROSITE" id="PS50887"/>
    </source>
</evidence>
<feature type="domain" description="EAL" evidence="1">
    <location>
        <begin position="303"/>
        <end position="552"/>
    </location>
</feature>
<dbReference type="CDD" id="cd01949">
    <property type="entry name" value="GGDEF"/>
    <property type="match status" value="1"/>
</dbReference>
<dbReference type="SUPFAM" id="SSF55073">
    <property type="entry name" value="Nucleotide cyclase"/>
    <property type="match status" value="1"/>
</dbReference>
<dbReference type="EMBL" id="CP107716">
    <property type="protein sequence ID" value="UYQ71100.1"/>
    <property type="molecule type" value="Genomic_DNA"/>
</dbReference>